<dbReference type="Gene3D" id="2.60.40.150">
    <property type="entry name" value="C2 domain"/>
    <property type="match status" value="1"/>
</dbReference>
<dbReference type="GO" id="GO:0031045">
    <property type="term" value="C:dense core granule"/>
    <property type="evidence" value="ECO:0007669"/>
    <property type="project" value="TreeGrafter"/>
</dbReference>
<feature type="domain" description="C2" evidence="2">
    <location>
        <begin position="11"/>
        <end position="132"/>
    </location>
</feature>
<dbReference type="AlphaFoldDB" id="A0A183D558"/>
<reference evidence="5" key="1">
    <citation type="submission" date="2016-06" db="UniProtKB">
        <authorList>
            <consortium name="WormBaseParasite"/>
        </authorList>
    </citation>
    <scope>IDENTIFICATION</scope>
</reference>
<dbReference type="Proteomes" id="UP000271098">
    <property type="component" value="Unassembled WGS sequence"/>
</dbReference>
<dbReference type="PRINTS" id="PR00360">
    <property type="entry name" value="C2DOMAIN"/>
</dbReference>
<dbReference type="WBParaSite" id="GPUH_0000385601-mRNA-1">
    <property type="protein sequence ID" value="GPUH_0000385601-mRNA-1"/>
    <property type="gene ID" value="GPUH_0000385601"/>
</dbReference>
<dbReference type="GO" id="GO:0048488">
    <property type="term" value="P:synaptic vesicle endocytosis"/>
    <property type="evidence" value="ECO:0007669"/>
    <property type="project" value="TreeGrafter"/>
</dbReference>
<keyword evidence="4" id="KW-1185">Reference proteome</keyword>
<dbReference type="GO" id="GO:0030276">
    <property type="term" value="F:clathrin binding"/>
    <property type="evidence" value="ECO:0007669"/>
    <property type="project" value="TreeGrafter"/>
</dbReference>
<dbReference type="InterPro" id="IPR035892">
    <property type="entry name" value="C2_domain_sf"/>
</dbReference>
<dbReference type="GO" id="GO:0030424">
    <property type="term" value="C:axon"/>
    <property type="evidence" value="ECO:0007669"/>
    <property type="project" value="TreeGrafter"/>
</dbReference>
<name>A0A183D558_9BILA</name>
<dbReference type="OrthoDB" id="5812063at2759"/>
<dbReference type="PROSITE" id="PS50004">
    <property type="entry name" value="C2"/>
    <property type="match status" value="1"/>
</dbReference>
<dbReference type="InterPro" id="IPR000008">
    <property type="entry name" value="C2_dom"/>
</dbReference>
<evidence type="ECO:0000313" key="4">
    <source>
        <dbReference type="Proteomes" id="UP000271098"/>
    </source>
</evidence>
<proteinExistence type="predicted"/>
<evidence type="ECO:0000259" key="2">
    <source>
        <dbReference type="PROSITE" id="PS50004"/>
    </source>
</evidence>
<keyword evidence="1" id="KW-0677">Repeat</keyword>
<dbReference type="EMBL" id="UYRT01006860">
    <property type="protein sequence ID" value="VDK41233.1"/>
    <property type="molecule type" value="Genomic_DNA"/>
</dbReference>
<evidence type="ECO:0000313" key="3">
    <source>
        <dbReference type="EMBL" id="VDK41233.1"/>
    </source>
</evidence>
<dbReference type="PANTHER" id="PTHR10024:SF360">
    <property type="entry name" value="C2 DOMAIN-CONTAINING PROTEIN"/>
    <property type="match status" value="1"/>
</dbReference>
<dbReference type="GO" id="GO:0005509">
    <property type="term" value="F:calcium ion binding"/>
    <property type="evidence" value="ECO:0007669"/>
    <property type="project" value="TreeGrafter"/>
</dbReference>
<evidence type="ECO:0000256" key="1">
    <source>
        <dbReference type="ARBA" id="ARBA00022737"/>
    </source>
</evidence>
<dbReference type="PANTHER" id="PTHR10024">
    <property type="entry name" value="SYNAPTOTAGMIN"/>
    <property type="match status" value="1"/>
</dbReference>
<protein>
    <submittedName>
        <fullName evidence="5">C2 domain-containing protein</fullName>
    </submittedName>
</protein>
<dbReference type="GO" id="GO:0000149">
    <property type="term" value="F:SNARE binding"/>
    <property type="evidence" value="ECO:0007669"/>
    <property type="project" value="TreeGrafter"/>
</dbReference>
<accession>A0A183D558</accession>
<dbReference type="PRINTS" id="PR00399">
    <property type="entry name" value="SYNAPTOTAGMN"/>
</dbReference>
<evidence type="ECO:0000313" key="5">
    <source>
        <dbReference type="WBParaSite" id="GPUH_0000385601-mRNA-1"/>
    </source>
</evidence>
<dbReference type="Pfam" id="PF00168">
    <property type="entry name" value="C2"/>
    <property type="match status" value="1"/>
</dbReference>
<dbReference type="GO" id="GO:0048791">
    <property type="term" value="P:calcium ion-regulated exocytosis of neurotransmitter"/>
    <property type="evidence" value="ECO:0007669"/>
    <property type="project" value="TreeGrafter"/>
</dbReference>
<sequence length="133" mass="15620">MFSDLLQGKDDFGDLLLYLAYSVIDRKLFVTVSKAYNLRPMDITGASDPYVKVEQIYQRRRVKARKTSIKRANLNPVYHECLEFDLPLNEIEQTNLLVQVMDWDRPKHHSVGTWHSILDEVPEEFRNIPKAKK</sequence>
<reference evidence="3 4" key="2">
    <citation type="submission" date="2018-11" db="EMBL/GenBank/DDBJ databases">
        <authorList>
            <consortium name="Pathogen Informatics"/>
        </authorList>
    </citation>
    <scope>NUCLEOTIDE SEQUENCE [LARGE SCALE GENOMIC DNA]</scope>
</reference>
<dbReference type="SUPFAM" id="SSF49562">
    <property type="entry name" value="C2 domain (Calcium/lipid-binding domain, CaLB)"/>
    <property type="match status" value="1"/>
</dbReference>
<gene>
    <name evidence="3" type="ORF">GPUH_LOCUS3849</name>
</gene>
<dbReference type="GO" id="GO:0005886">
    <property type="term" value="C:plasma membrane"/>
    <property type="evidence" value="ECO:0007669"/>
    <property type="project" value="TreeGrafter"/>
</dbReference>
<dbReference type="SMART" id="SM00239">
    <property type="entry name" value="C2"/>
    <property type="match status" value="1"/>
</dbReference>
<dbReference type="GO" id="GO:0001786">
    <property type="term" value="F:phosphatidylserine binding"/>
    <property type="evidence" value="ECO:0007669"/>
    <property type="project" value="TreeGrafter"/>
</dbReference>
<dbReference type="InterPro" id="IPR001565">
    <property type="entry name" value="Synaptotagmin"/>
</dbReference>
<dbReference type="GO" id="GO:0030672">
    <property type="term" value="C:synaptic vesicle membrane"/>
    <property type="evidence" value="ECO:0007669"/>
    <property type="project" value="TreeGrafter"/>
</dbReference>
<dbReference type="GO" id="GO:0005544">
    <property type="term" value="F:calcium-dependent phospholipid binding"/>
    <property type="evidence" value="ECO:0007669"/>
    <property type="project" value="TreeGrafter"/>
</dbReference>
<organism evidence="5">
    <name type="scientific">Gongylonema pulchrum</name>
    <dbReference type="NCBI Taxonomy" id="637853"/>
    <lineage>
        <taxon>Eukaryota</taxon>
        <taxon>Metazoa</taxon>
        <taxon>Ecdysozoa</taxon>
        <taxon>Nematoda</taxon>
        <taxon>Chromadorea</taxon>
        <taxon>Rhabditida</taxon>
        <taxon>Spirurina</taxon>
        <taxon>Spiruromorpha</taxon>
        <taxon>Spiruroidea</taxon>
        <taxon>Gongylonematidae</taxon>
        <taxon>Gongylonema</taxon>
    </lineage>
</organism>